<feature type="domain" description="RPAP1 N-terminal" evidence="7">
    <location>
        <begin position="95"/>
        <end position="140"/>
    </location>
</feature>
<evidence type="ECO:0008006" key="11">
    <source>
        <dbReference type="Google" id="ProtNLM"/>
    </source>
</evidence>
<name>A0ABQ8K3A4_9APHY</name>
<proteinExistence type="inferred from homology"/>
<dbReference type="PANTHER" id="PTHR21483:SF18">
    <property type="entry name" value="RNA POLYMERASE II-ASSOCIATED PROTEIN 1"/>
    <property type="match status" value="1"/>
</dbReference>
<feature type="compositionally biased region" description="Basic and acidic residues" evidence="5">
    <location>
        <begin position="49"/>
        <end position="61"/>
    </location>
</feature>
<evidence type="ECO:0000256" key="3">
    <source>
        <dbReference type="ARBA" id="ARBA00023163"/>
    </source>
</evidence>
<gene>
    <name evidence="9" type="ORF">C8Q71DRAFT_782149</name>
</gene>
<dbReference type="Proteomes" id="UP000814176">
    <property type="component" value="Unassembled WGS sequence"/>
</dbReference>
<dbReference type="GeneID" id="72005640"/>
<dbReference type="InterPro" id="IPR057989">
    <property type="entry name" value="TPR_RPAP1/MINIYO-like"/>
</dbReference>
<keyword evidence="3" id="KW-0804">Transcription</keyword>
<comment type="subcellular location">
    <subcellularLocation>
        <location evidence="1">Nucleus</location>
    </subcellularLocation>
</comment>
<evidence type="ECO:0000259" key="7">
    <source>
        <dbReference type="Pfam" id="PF08621"/>
    </source>
</evidence>
<keyword evidence="10" id="KW-1185">Reference proteome</keyword>
<dbReference type="InterPro" id="IPR039913">
    <property type="entry name" value="RPAP1/Rba50"/>
</dbReference>
<organism evidence="9 10">
    <name type="scientific">Rhodofomes roseus</name>
    <dbReference type="NCBI Taxonomy" id="34475"/>
    <lineage>
        <taxon>Eukaryota</taxon>
        <taxon>Fungi</taxon>
        <taxon>Dikarya</taxon>
        <taxon>Basidiomycota</taxon>
        <taxon>Agaricomycotina</taxon>
        <taxon>Agaricomycetes</taxon>
        <taxon>Polyporales</taxon>
        <taxon>Rhodofomes</taxon>
    </lineage>
</organism>
<dbReference type="EMBL" id="JADCUA010000026">
    <property type="protein sequence ID" value="KAH9831354.1"/>
    <property type="molecule type" value="Genomic_DNA"/>
</dbReference>
<keyword evidence="4" id="KW-0539">Nucleus</keyword>
<sequence>MSTSQSPLVGSILERKPHSNPSAPSFRPTLSGKTGFPSVQHRSKSAFARAREEQKKGEPSRPQHVPVVQPTMKVQIPQPKVAGKPAAGESGDWRRQIEEDNRRRVEAMTEAEREQERREILEKFGPNVVEILRKAKEARERKGKQTEGAEEIPVVPESPSTSPPLSADGRTSRPSSPPQSALSRPGTRPSSRAERRIRFAELTPTDIHVYESAPPSPRKKALALPPPSPADGPTTSLGEWKGSLGPIRRRDAQAPAVDPFAASLSTLEEGTPEDIRRRFFPTAPAHDPSLQWIEGGPSSAASQSQSQSKSETGLDSTLRFDLTGTPIPPELSATLPTHLGLHHHADGDRAGYTLEDVFWLSRSTVPAQRATMLGVLGRIVRRLGKGRAQDPGQGIPQLQGQADAIRKRVLAAGVEAMGERGGVGARAVEAIWECVVGWDEEVVAIEGVELQIARQTESSPTETDSKGKDILASLPLETVLTQISNAFATGAQPAETHTQLLAILHRLAQHTNGMANAVVSTTGLVASVIQKFLLTPIPPTDTSPLPDPFALQVLITLACASRTNASALLDPADALLRFVITLPPASSYPLALATALLHGTLRLYTVFASYGLYSHMATTASEHFAKLGQYVLSEECRSRQLREAWLSLLEAWMVCARDPHRTTPGHEILWSQVAGWGWGDDVLEMRDRLAEDDGAVWTALWRAAAAWLEGARINSVRGGERERDTVVTAVQTGFREGLEKIIVENSGRALSKVMGQLSAAGVHALGAEDLPQLQDMAEHASRLAAAVRLWLACIAPQSSGTPDSPPFQLPYRELSDLCAQITTHPIWDSVFAKGSVSYGLVFCRPLSLLLSSYLQLSHHTPGVSDDLWMAQALAIQSRLIPGDEEVARHTVKIVLDHITPDFMDARGWTVPPIIWEKGGMDAIKPFLTFSLRPKEDACVAPQWMSPESISLSTTQRLPPAGALTVNSRRNMPLPLTHDWTFSPLNYLLRSGDSDVFKSLPSSWDASETEVVRASLLLARVVREVLQLHGLQAFTMSREETVFSCMKVFMLEHGQQHNDSTEEVFRDKVVGQFMDDLVAPFAASASSSSLTLPSSSRTSQSLEGVATRFLGSGTPFYQFYTDFVALYDAISFSHPLFARLLLPPTSMRYPVDYRKFLWADYGHLLKTIRTPIEGVLTDNIGEYLWPVERDPEVVGAHLRALVKGLPEGFLRFIAVHHVACNIWQDISDVTEEKAQRLLEAIVDQGSLDVIREVMCYRQVREGTALLPSECFAQMGEWKTRRLEFVTKVGGPSMADRMKGLFAEA</sequence>
<feature type="region of interest" description="Disordered" evidence="5">
    <location>
        <begin position="279"/>
        <end position="333"/>
    </location>
</feature>
<evidence type="ECO:0000259" key="6">
    <source>
        <dbReference type="Pfam" id="PF08620"/>
    </source>
</evidence>
<accession>A0ABQ8K3A4</accession>
<dbReference type="RefSeq" id="XP_047774481.1">
    <property type="nucleotide sequence ID" value="XM_047924908.1"/>
</dbReference>
<dbReference type="Pfam" id="PF08620">
    <property type="entry name" value="RPAP1_C"/>
    <property type="match status" value="1"/>
</dbReference>
<evidence type="ECO:0000313" key="10">
    <source>
        <dbReference type="Proteomes" id="UP000814176"/>
    </source>
</evidence>
<dbReference type="Pfam" id="PF08621">
    <property type="entry name" value="RPAP1_N"/>
    <property type="match status" value="1"/>
</dbReference>
<evidence type="ECO:0000313" key="9">
    <source>
        <dbReference type="EMBL" id="KAH9831354.1"/>
    </source>
</evidence>
<protein>
    <recommendedName>
        <fullName evidence="11">Cytoplasmic protein</fullName>
    </recommendedName>
</protein>
<evidence type="ECO:0000256" key="5">
    <source>
        <dbReference type="SAM" id="MobiDB-lite"/>
    </source>
</evidence>
<feature type="compositionally biased region" description="Basic and acidic residues" evidence="5">
    <location>
        <begin position="91"/>
        <end position="122"/>
    </location>
</feature>
<feature type="compositionally biased region" description="Polar residues" evidence="5">
    <location>
        <begin position="172"/>
        <end position="182"/>
    </location>
</feature>
<feature type="domain" description="RPAP1/MINIYO-like TPR repeats" evidence="8">
    <location>
        <begin position="1006"/>
        <end position="1218"/>
    </location>
</feature>
<feature type="compositionally biased region" description="Basic and acidic residues" evidence="5">
    <location>
        <begin position="131"/>
        <end position="147"/>
    </location>
</feature>
<comment type="similarity">
    <text evidence="2">Belongs to the RPAP1 family.</text>
</comment>
<evidence type="ECO:0000256" key="4">
    <source>
        <dbReference type="ARBA" id="ARBA00023242"/>
    </source>
</evidence>
<dbReference type="InterPro" id="IPR013929">
    <property type="entry name" value="RPAP1_C"/>
</dbReference>
<evidence type="ECO:0000256" key="2">
    <source>
        <dbReference type="ARBA" id="ARBA00009953"/>
    </source>
</evidence>
<comment type="caution">
    <text evidence="9">The sequence shown here is derived from an EMBL/GenBank/DDBJ whole genome shotgun (WGS) entry which is preliminary data.</text>
</comment>
<dbReference type="PANTHER" id="PTHR21483">
    <property type="entry name" value="RNA POLYMERASE II-ASSOCIATED PROTEIN 1"/>
    <property type="match status" value="1"/>
</dbReference>
<dbReference type="InterPro" id="IPR013930">
    <property type="entry name" value="RPAP1_N"/>
</dbReference>
<feature type="compositionally biased region" description="Low complexity" evidence="5">
    <location>
        <begin position="151"/>
        <end position="164"/>
    </location>
</feature>
<feature type="domain" description="RPAP1 C-terminal" evidence="6">
    <location>
        <begin position="318"/>
        <end position="383"/>
    </location>
</feature>
<evidence type="ECO:0000259" key="8">
    <source>
        <dbReference type="Pfam" id="PF25766"/>
    </source>
</evidence>
<evidence type="ECO:0000256" key="1">
    <source>
        <dbReference type="ARBA" id="ARBA00004123"/>
    </source>
</evidence>
<feature type="compositionally biased region" description="Low complexity" evidence="5">
    <location>
        <begin position="298"/>
        <end position="310"/>
    </location>
</feature>
<dbReference type="Pfam" id="PF25766">
    <property type="entry name" value="TPR_RPAP1"/>
    <property type="match status" value="1"/>
</dbReference>
<reference evidence="9 10" key="1">
    <citation type="journal article" date="2021" name="Environ. Microbiol.">
        <title>Gene family expansions and transcriptome signatures uncover fungal adaptations to wood decay.</title>
        <authorList>
            <person name="Hage H."/>
            <person name="Miyauchi S."/>
            <person name="Viragh M."/>
            <person name="Drula E."/>
            <person name="Min B."/>
            <person name="Chaduli D."/>
            <person name="Navarro D."/>
            <person name="Favel A."/>
            <person name="Norest M."/>
            <person name="Lesage-Meessen L."/>
            <person name="Balint B."/>
            <person name="Merenyi Z."/>
            <person name="de Eugenio L."/>
            <person name="Morin E."/>
            <person name="Martinez A.T."/>
            <person name="Baldrian P."/>
            <person name="Stursova M."/>
            <person name="Martinez M.J."/>
            <person name="Novotny C."/>
            <person name="Magnuson J.K."/>
            <person name="Spatafora J.W."/>
            <person name="Maurice S."/>
            <person name="Pangilinan J."/>
            <person name="Andreopoulos W."/>
            <person name="LaButti K."/>
            <person name="Hundley H."/>
            <person name="Na H."/>
            <person name="Kuo A."/>
            <person name="Barry K."/>
            <person name="Lipzen A."/>
            <person name="Henrissat B."/>
            <person name="Riley R."/>
            <person name="Ahrendt S."/>
            <person name="Nagy L.G."/>
            <person name="Grigoriev I.V."/>
            <person name="Martin F."/>
            <person name="Rosso M.N."/>
        </authorList>
    </citation>
    <scope>NUCLEOTIDE SEQUENCE [LARGE SCALE GENOMIC DNA]</scope>
    <source>
        <strain evidence="9 10">CIRM-BRFM 1785</strain>
    </source>
</reference>
<feature type="region of interest" description="Disordered" evidence="5">
    <location>
        <begin position="1"/>
        <end position="243"/>
    </location>
</feature>